<sequence length="59" mass="6924">MHLREKQVAEQQHQLQLQQQLNRLQQQLEAQMWLTTSNSFATLPVADEQEQQLPSQPAK</sequence>
<evidence type="ECO:0000313" key="1">
    <source>
        <dbReference type="EMBL" id="GFH30668.1"/>
    </source>
</evidence>
<name>A0A6A0ADD0_HAELA</name>
<dbReference type="AlphaFoldDB" id="A0A6A0ADD0"/>
<protein>
    <submittedName>
        <fullName evidence="1">Uncharacterized protein</fullName>
    </submittedName>
</protein>
<dbReference type="Proteomes" id="UP000485058">
    <property type="component" value="Unassembled WGS sequence"/>
</dbReference>
<gene>
    <name evidence="1" type="ORF">HaLaN_29558</name>
</gene>
<proteinExistence type="predicted"/>
<comment type="caution">
    <text evidence="1">The sequence shown here is derived from an EMBL/GenBank/DDBJ whole genome shotgun (WGS) entry which is preliminary data.</text>
</comment>
<reference evidence="1 2" key="1">
    <citation type="submission" date="2020-02" db="EMBL/GenBank/DDBJ databases">
        <title>Draft genome sequence of Haematococcus lacustris strain NIES-144.</title>
        <authorList>
            <person name="Morimoto D."/>
            <person name="Nakagawa S."/>
            <person name="Yoshida T."/>
            <person name="Sawayama S."/>
        </authorList>
    </citation>
    <scope>NUCLEOTIDE SEQUENCE [LARGE SCALE GENOMIC DNA]</scope>
    <source>
        <strain evidence="1 2">NIES-144</strain>
    </source>
</reference>
<organism evidence="1 2">
    <name type="scientific">Haematococcus lacustris</name>
    <name type="common">Green alga</name>
    <name type="synonym">Haematococcus pluvialis</name>
    <dbReference type="NCBI Taxonomy" id="44745"/>
    <lineage>
        <taxon>Eukaryota</taxon>
        <taxon>Viridiplantae</taxon>
        <taxon>Chlorophyta</taxon>
        <taxon>core chlorophytes</taxon>
        <taxon>Chlorophyceae</taxon>
        <taxon>CS clade</taxon>
        <taxon>Chlamydomonadales</taxon>
        <taxon>Haematococcaceae</taxon>
        <taxon>Haematococcus</taxon>
    </lineage>
</organism>
<dbReference type="EMBL" id="BLLF01005054">
    <property type="protein sequence ID" value="GFH30668.1"/>
    <property type="molecule type" value="Genomic_DNA"/>
</dbReference>
<keyword evidence="2" id="KW-1185">Reference proteome</keyword>
<evidence type="ECO:0000313" key="2">
    <source>
        <dbReference type="Proteomes" id="UP000485058"/>
    </source>
</evidence>
<accession>A0A6A0ADD0</accession>